<dbReference type="Proteomes" id="UP000048289">
    <property type="component" value="Unassembled WGS sequence"/>
</dbReference>
<evidence type="ECO:0000313" key="2">
    <source>
        <dbReference type="EMBL" id="CFE81106.1"/>
    </source>
</evidence>
<dbReference type="Proteomes" id="UP000045842">
    <property type="component" value="Unassembled WGS sequence"/>
</dbReference>
<dbReference type="AlphaFoldDB" id="A0A0T7LFS8"/>
<dbReference type="Proteomes" id="UP000039021">
    <property type="component" value="Unassembled WGS sequence"/>
</dbReference>
<evidence type="ECO:0000313" key="7">
    <source>
        <dbReference type="EMBL" id="COZ41123.1"/>
    </source>
</evidence>
<proteinExistence type="predicted"/>
<evidence type="ECO:0000313" key="4">
    <source>
        <dbReference type="EMBL" id="COV47103.1"/>
    </source>
</evidence>
<evidence type="ECO:0000313" key="3">
    <source>
        <dbReference type="EMBL" id="CFS03498.1"/>
    </source>
</evidence>
<evidence type="ECO:0000313" key="1">
    <source>
        <dbReference type="EMBL" id="CFE39610.1"/>
    </source>
</evidence>
<dbReference type="EMBL" id="CSAD01000391">
    <property type="protein sequence ID" value="COV90278.1"/>
    <property type="molecule type" value="Genomic_DNA"/>
</dbReference>
<dbReference type="EMBL" id="CGCX01001920">
    <property type="protein sequence ID" value="CFS03498.1"/>
    <property type="molecule type" value="Genomic_DNA"/>
</dbReference>
<evidence type="ECO:0000313" key="12">
    <source>
        <dbReference type="Proteomes" id="UP000046947"/>
    </source>
</evidence>
<evidence type="ECO:0000313" key="10">
    <source>
        <dbReference type="Proteomes" id="UP000045842"/>
    </source>
</evidence>
<evidence type="ECO:0000313" key="14">
    <source>
        <dbReference type="Proteomes" id="UP000048600"/>
    </source>
</evidence>
<organism evidence="4 8">
    <name type="scientific">Mycobacterium tuberculosis</name>
    <dbReference type="NCBI Taxonomy" id="1773"/>
    <lineage>
        <taxon>Bacteria</taxon>
        <taxon>Bacillati</taxon>
        <taxon>Actinomycetota</taxon>
        <taxon>Actinomycetes</taxon>
        <taxon>Mycobacteriales</taxon>
        <taxon>Mycobacteriaceae</taxon>
        <taxon>Mycobacterium</taxon>
        <taxon>Mycobacterium tuberculosis complex</taxon>
    </lineage>
</organism>
<evidence type="ECO:0000313" key="13">
    <source>
        <dbReference type="Proteomes" id="UP000048289"/>
    </source>
</evidence>
<evidence type="ECO:0000313" key="5">
    <source>
        <dbReference type="EMBL" id="COV90278.1"/>
    </source>
</evidence>
<dbReference type="EMBL" id="CSAE01000124">
    <property type="protein sequence ID" value="COV47103.1"/>
    <property type="molecule type" value="Genomic_DNA"/>
</dbReference>
<dbReference type="EMBL" id="CFOH01001196">
    <property type="protein sequence ID" value="CFE81106.1"/>
    <property type="molecule type" value="Genomic_DNA"/>
</dbReference>
<evidence type="ECO:0000313" key="6">
    <source>
        <dbReference type="EMBL" id="COW28860.1"/>
    </source>
</evidence>
<dbReference type="EMBL" id="CFOE01000232">
    <property type="protein sequence ID" value="CFE39610.1"/>
    <property type="molecule type" value="Genomic_DNA"/>
</dbReference>
<dbReference type="Proteomes" id="UP000046947">
    <property type="component" value="Unassembled WGS sequence"/>
</dbReference>
<evidence type="ECO:0000313" key="11">
    <source>
        <dbReference type="Proteomes" id="UP000046680"/>
    </source>
</evidence>
<reference evidence="7" key="2">
    <citation type="submission" date="2015-03" db="EMBL/GenBank/DDBJ databases">
        <authorList>
            <consortium name="Pathogen Informatics"/>
            <person name="Murphy D."/>
        </authorList>
    </citation>
    <scope>NUCLEOTIDE SEQUENCE</scope>
    <source>
        <strain evidence="7">N09902308</strain>
    </source>
</reference>
<reference evidence="8 9" key="3">
    <citation type="submission" date="2015-03" db="EMBL/GenBank/DDBJ databases">
        <authorList>
            <consortium name="Pathogen Informatics"/>
        </authorList>
    </citation>
    <scope>NUCLEOTIDE SEQUENCE [LARGE SCALE GENOMIC DNA]</scope>
    <source>
        <strain evidence="3 11">C09601061</strain>
        <strain evidence="5 10">G09801536</strain>
        <strain evidence="1 13">G09901357</strain>
        <strain evidence="2 12">H09601792</strain>
        <strain evidence="8">K00500041</strain>
        <strain evidence="9">N09902308</strain>
        <strain evidence="6 14">P00601463</strain>
    </source>
</reference>
<protein>
    <submittedName>
        <fullName evidence="4">Uncharacterized protein</fullName>
    </submittedName>
</protein>
<dbReference type="EMBL" id="CHKL01000215">
    <property type="protein sequence ID" value="COW28860.1"/>
    <property type="molecule type" value="Genomic_DNA"/>
</dbReference>
<sequence>MKFIKINASRLKLPRTRTGGNFESLAWPSSHITRTGWKHTVVLGCRSRNATCLLSFSGSIQ</sequence>
<dbReference type="Proteomes" id="UP000046680">
    <property type="component" value="Unassembled WGS sequence"/>
</dbReference>
<dbReference type="Proteomes" id="UP000048600">
    <property type="component" value="Unassembled WGS sequence"/>
</dbReference>
<reference evidence="4" key="1">
    <citation type="submission" date="2015-03" db="EMBL/GenBank/DDBJ databases">
        <authorList>
            <person name="Murphy D."/>
        </authorList>
    </citation>
    <scope>NUCLEOTIDE SEQUENCE [LARGE SCALE GENOMIC DNA]</scope>
    <source>
        <strain evidence="4">K00500041</strain>
    </source>
</reference>
<name>A0A0T7LFS8_MYCTX</name>
<evidence type="ECO:0000313" key="9">
    <source>
        <dbReference type="Proteomes" id="UP000039021"/>
    </source>
</evidence>
<dbReference type="EMBL" id="CSBK01002019">
    <property type="protein sequence ID" value="COZ41123.1"/>
    <property type="molecule type" value="Genomic_DNA"/>
</dbReference>
<evidence type="ECO:0000313" key="8">
    <source>
        <dbReference type="Proteomes" id="UP000038802"/>
    </source>
</evidence>
<gene>
    <name evidence="3" type="ORF">ERS007657_03689</name>
    <name evidence="5" type="ORF">ERS007679_02677</name>
    <name evidence="1" type="ORF">ERS007681_01994</name>
    <name evidence="2" type="ORF">ERS007688_04282</name>
    <name evidence="4" type="ORF">ERS007703_01456</name>
    <name evidence="7" type="ORF">ERS007739_03722</name>
    <name evidence="6" type="ORF">ERS007741_02083</name>
</gene>
<dbReference type="Proteomes" id="UP000038802">
    <property type="component" value="Unassembled WGS sequence"/>
</dbReference>
<accession>A0A0T7LFS8</accession>